<dbReference type="EMBL" id="WIUZ02000003">
    <property type="protein sequence ID" value="KAF9789140.1"/>
    <property type="molecule type" value="Genomic_DNA"/>
</dbReference>
<evidence type="ECO:0000256" key="2">
    <source>
        <dbReference type="SAM" id="SignalP"/>
    </source>
</evidence>
<reference evidence="3" key="1">
    <citation type="journal article" date="2020" name="Nat. Commun.">
        <title>Large-scale genome sequencing of mycorrhizal fungi provides insights into the early evolution of symbiotic traits.</title>
        <authorList>
            <person name="Miyauchi S."/>
            <person name="Kiss E."/>
            <person name="Kuo A."/>
            <person name="Drula E."/>
            <person name="Kohler A."/>
            <person name="Sanchez-Garcia M."/>
            <person name="Morin E."/>
            <person name="Andreopoulos B."/>
            <person name="Barry K.W."/>
            <person name="Bonito G."/>
            <person name="Buee M."/>
            <person name="Carver A."/>
            <person name="Chen C."/>
            <person name="Cichocki N."/>
            <person name="Clum A."/>
            <person name="Culley D."/>
            <person name="Crous P.W."/>
            <person name="Fauchery L."/>
            <person name="Girlanda M."/>
            <person name="Hayes R.D."/>
            <person name="Keri Z."/>
            <person name="LaButti K."/>
            <person name="Lipzen A."/>
            <person name="Lombard V."/>
            <person name="Magnuson J."/>
            <person name="Maillard F."/>
            <person name="Murat C."/>
            <person name="Nolan M."/>
            <person name="Ohm R.A."/>
            <person name="Pangilinan J."/>
            <person name="Pereira M.F."/>
            <person name="Perotto S."/>
            <person name="Peter M."/>
            <person name="Pfister S."/>
            <person name="Riley R."/>
            <person name="Sitrit Y."/>
            <person name="Stielow J.B."/>
            <person name="Szollosi G."/>
            <person name="Zifcakova L."/>
            <person name="Stursova M."/>
            <person name="Spatafora J.W."/>
            <person name="Tedersoo L."/>
            <person name="Vaario L.M."/>
            <person name="Yamada A."/>
            <person name="Yan M."/>
            <person name="Wang P."/>
            <person name="Xu J."/>
            <person name="Bruns T."/>
            <person name="Baldrian P."/>
            <person name="Vilgalys R."/>
            <person name="Dunand C."/>
            <person name="Henrissat B."/>
            <person name="Grigoriev I.V."/>
            <person name="Hibbett D."/>
            <person name="Nagy L.G."/>
            <person name="Martin F.M."/>
        </authorList>
    </citation>
    <scope>NUCLEOTIDE SEQUENCE</scope>
    <source>
        <strain evidence="3">UH-Tt-Lm1</strain>
    </source>
</reference>
<reference evidence="3" key="2">
    <citation type="submission" date="2020-11" db="EMBL/GenBank/DDBJ databases">
        <authorList>
            <consortium name="DOE Joint Genome Institute"/>
            <person name="Kuo A."/>
            <person name="Miyauchi S."/>
            <person name="Kiss E."/>
            <person name="Drula E."/>
            <person name="Kohler A."/>
            <person name="Sanchez-Garcia M."/>
            <person name="Andreopoulos B."/>
            <person name="Barry K.W."/>
            <person name="Bonito G."/>
            <person name="Buee M."/>
            <person name="Carver A."/>
            <person name="Chen C."/>
            <person name="Cichocki N."/>
            <person name="Clum A."/>
            <person name="Culley D."/>
            <person name="Crous P.W."/>
            <person name="Fauchery L."/>
            <person name="Girlanda M."/>
            <person name="Hayes R."/>
            <person name="Keri Z."/>
            <person name="Labutti K."/>
            <person name="Lipzen A."/>
            <person name="Lombard V."/>
            <person name="Magnuson J."/>
            <person name="Maillard F."/>
            <person name="Morin E."/>
            <person name="Murat C."/>
            <person name="Nolan M."/>
            <person name="Ohm R."/>
            <person name="Pangilinan J."/>
            <person name="Pereira M."/>
            <person name="Perotto S."/>
            <person name="Peter M."/>
            <person name="Riley R."/>
            <person name="Sitrit Y."/>
            <person name="Stielow B."/>
            <person name="Szollosi G."/>
            <person name="Zifcakova L."/>
            <person name="Stursova M."/>
            <person name="Spatafora J.W."/>
            <person name="Tedersoo L."/>
            <person name="Vaario L.-M."/>
            <person name="Yamada A."/>
            <person name="Yan M."/>
            <person name="Wang P."/>
            <person name="Xu J."/>
            <person name="Bruns T."/>
            <person name="Baldrian P."/>
            <person name="Vilgalys R."/>
            <person name="Henrissat B."/>
            <person name="Grigoriev I.V."/>
            <person name="Hibbett D."/>
            <person name="Nagy L.G."/>
            <person name="Martin F.M."/>
        </authorList>
    </citation>
    <scope>NUCLEOTIDE SEQUENCE</scope>
    <source>
        <strain evidence="3">UH-Tt-Lm1</strain>
    </source>
</reference>
<dbReference type="AlphaFoldDB" id="A0A9P6HLQ7"/>
<feature type="region of interest" description="Disordered" evidence="1">
    <location>
        <begin position="22"/>
        <end position="62"/>
    </location>
</feature>
<protein>
    <recommendedName>
        <fullName evidence="5">ELM2 domain-containing protein</fullName>
    </recommendedName>
</protein>
<accession>A0A9P6HLQ7</accession>
<keyword evidence="4" id="KW-1185">Reference proteome</keyword>
<evidence type="ECO:0000313" key="4">
    <source>
        <dbReference type="Proteomes" id="UP000736335"/>
    </source>
</evidence>
<name>A0A9P6HLQ7_9AGAM</name>
<organism evidence="3 4">
    <name type="scientific">Thelephora terrestris</name>
    <dbReference type="NCBI Taxonomy" id="56493"/>
    <lineage>
        <taxon>Eukaryota</taxon>
        <taxon>Fungi</taxon>
        <taxon>Dikarya</taxon>
        <taxon>Basidiomycota</taxon>
        <taxon>Agaricomycotina</taxon>
        <taxon>Agaricomycetes</taxon>
        <taxon>Thelephorales</taxon>
        <taxon>Thelephoraceae</taxon>
        <taxon>Thelephora</taxon>
    </lineage>
</organism>
<gene>
    <name evidence="3" type="ORF">BJ322DRAFT_1105023</name>
</gene>
<evidence type="ECO:0000313" key="3">
    <source>
        <dbReference type="EMBL" id="KAF9789140.1"/>
    </source>
</evidence>
<comment type="caution">
    <text evidence="3">The sequence shown here is derived from an EMBL/GenBank/DDBJ whole genome shotgun (WGS) entry which is preliminary data.</text>
</comment>
<evidence type="ECO:0008006" key="5">
    <source>
        <dbReference type="Google" id="ProtNLM"/>
    </source>
</evidence>
<proteinExistence type="predicted"/>
<dbReference type="Proteomes" id="UP000736335">
    <property type="component" value="Unassembled WGS sequence"/>
</dbReference>
<keyword evidence="2" id="KW-0732">Signal</keyword>
<evidence type="ECO:0000256" key="1">
    <source>
        <dbReference type="SAM" id="MobiDB-lite"/>
    </source>
</evidence>
<feature type="signal peptide" evidence="2">
    <location>
        <begin position="1"/>
        <end position="17"/>
    </location>
</feature>
<sequence length="292" mass="32153">MLTLLNCVVAVVATTRASKVAGRKVPVRPPFSSDSEDGEEEPQNQTTDGDATSPVPSEDEMDEVLSATQLTKEYPVTVPNGGKRVERLIREIPIPGPSFQQPDYSLGENIPDRGAKSTVQDIHPPANHFPNPTDHKQSIPSWPAFTELAQAEDGSYKQTDTEDQEQWLSDALRFALSAGNQSHVINMVGERARVDIKYFNCLLSMIRNRWSGYRQSALNVARDLVCPKEKPSERKSKAKAKKDARKSLYKLTGSDAEKAVAAAKLLDCDAFHFARTNTVSWSIDSDAVGPLD</sequence>
<feature type="chain" id="PRO_5040499790" description="ELM2 domain-containing protein" evidence="2">
    <location>
        <begin position="18"/>
        <end position="292"/>
    </location>
</feature>